<evidence type="ECO:0000313" key="4">
    <source>
        <dbReference type="Proteomes" id="UP000008141"/>
    </source>
</evidence>
<dbReference type="AlphaFoldDB" id="E1Z790"/>
<feature type="chain" id="PRO_5003156188" evidence="2">
    <location>
        <begin position="34"/>
        <end position="241"/>
    </location>
</feature>
<protein>
    <submittedName>
        <fullName evidence="3">Uncharacterized protein</fullName>
    </submittedName>
</protein>
<dbReference type="InParanoid" id="E1Z790"/>
<dbReference type="OrthoDB" id="6332879at2759"/>
<accession>E1Z790</accession>
<evidence type="ECO:0000256" key="1">
    <source>
        <dbReference type="SAM" id="MobiDB-lite"/>
    </source>
</evidence>
<gene>
    <name evidence="3" type="ORF">CHLNCDRAFT_141880</name>
</gene>
<dbReference type="Proteomes" id="UP000008141">
    <property type="component" value="Unassembled WGS sequence"/>
</dbReference>
<dbReference type="KEGG" id="cvr:CHLNCDRAFT_141880"/>
<sequence length="241" mass="26013">MSLPRHRRLAPPPHTALLLLLGLGACAVQPGLCFTTDYLPFRAPDGCTELPLKYDMATMKLDYQISRAKLDCPKIGAEYTSWAWNRTVTKQYTNGTIYFLQYCTIPVAKPGLYPQPYVDSDSPYVWYGDECCVGSGKVLCKLCGRKECNGCQYSWRGTAPSCYDTCDKGETVVATDDFGDGHKCSIDGYGYKFLCESTAAATGLGGTAFGPKLAAAAAVPGGQRGGGGGTLRRPRATELRP</sequence>
<dbReference type="RefSeq" id="XP_005850235.1">
    <property type="nucleotide sequence ID" value="XM_005850173.1"/>
</dbReference>
<dbReference type="GeneID" id="17357598"/>
<evidence type="ECO:0000256" key="2">
    <source>
        <dbReference type="SAM" id="SignalP"/>
    </source>
</evidence>
<dbReference type="EMBL" id="GL433838">
    <property type="protein sequence ID" value="EFN58133.1"/>
    <property type="molecule type" value="Genomic_DNA"/>
</dbReference>
<reference evidence="3 4" key="1">
    <citation type="journal article" date="2010" name="Plant Cell">
        <title>The Chlorella variabilis NC64A genome reveals adaptation to photosymbiosis, coevolution with viruses, and cryptic sex.</title>
        <authorList>
            <person name="Blanc G."/>
            <person name="Duncan G."/>
            <person name="Agarkova I."/>
            <person name="Borodovsky M."/>
            <person name="Gurnon J."/>
            <person name="Kuo A."/>
            <person name="Lindquist E."/>
            <person name="Lucas S."/>
            <person name="Pangilinan J."/>
            <person name="Polle J."/>
            <person name="Salamov A."/>
            <person name="Terry A."/>
            <person name="Yamada T."/>
            <person name="Dunigan D.D."/>
            <person name="Grigoriev I.V."/>
            <person name="Claverie J.M."/>
            <person name="Van Etten J.L."/>
        </authorList>
    </citation>
    <scope>NUCLEOTIDE SEQUENCE [LARGE SCALE GENOMIC DNA]</scope>
    <source>
        <strain evidence="3 4">NC64A</strain>
    </source>
</reference>
<organism evidence="4">
    <name type="scientific">Chlorella variabilis</name>
    <name type="common">Green alga</name>
    <dbReference type="NCBI Taxonomy" id="554065"/>
    <lineage>
        <taxon>Eukaryota</taxon>
        <taxon>Viridiplantae</taxon>
        <taxon>Chlorophyta</taxon>
        <taxon>core chlorophytes</taxon>
        <taxon>Trebouxiophyceae</taxon>
        <taxon>Chlorellales</taxon>
        <taxon>Chlorellaceae</taxon>
        <taxon>Chlorella clade</taxon>
        <taxon>Chlorella</taxon>
    </lineage>
</organism>
<feature type="region of interest" description="Disordered" evidence="1">
    <location>
        <begin position="220"/>
        <end position="241"/>
    </location>
</feature>
<keyword evidence="4" id="KW-1185">Reference proteome</keyword>
<feature type="signal peptide" evidence="2">
    <location>
        <begin position="1"/>
        <end position="33"/>
    </location>
</feature>
<dbReference type="PROSITE" id="PS51257">
    <property type="entry name" value="PROKAR_LIPOPROTEIN"/>
    <property type="match status" value="1"/>
</dbReference>
<keyword evidence="2" id="KW-0732">Signal</keyword>
<evidence type="ECO:0000313" key="3">
    <source>
        <dbReference type="EMBL" id="EFN58133.1"/>
    </source>
</evidence>
<proteinExistence type="predicted"/>
<name>E1Z790_CHLVA</name>